<evidence type="ECO:0000313" key="2">
    <source>
        <dbReference type="Proteomes" id="UP000759537"/>
    </source>
</evidence>
<protein>
    <submittedName>
        <fullName evidence="1">Uncharacterized protein</fullName>
    </submittedName>
</protein>
<reference evidence="1" key="1">
    <citation type="submission" date="2019-10" db="EMBL/GenBank/DDBJ databases">
        <authorList>
            <consortium name="DOE Joint Genome Institute"/>
            <person name="Kuo A."/>
            <person name="Miyauchi S."/>
            <person name="Kiss E."/>
            <person name="Drula E."/>
            <person name="Kohler A."/>
            <person name="Sanchez-Garcia M."/>
            <person name="Andreopoulos B."/>
            <person name="Barry K.W."/>
            <person name="Bonito G."/>
            <person name="Buee M."/>
            <person name="Carver A."/>
            <person name="Chen C."/>
            <person name="Cichocki N."/>
            <person name="Clum A."/>
            <person name="Culley D."/>
            <person name="Crous P.W."/>
            <person name="Fauchery L."/>
            <person name="Girlanda M."/>
            <person name="Hayes R."/>
            <person name="Keri Z."/>
            <person name="LaButti K."/>
            <person name="Lipzen A."/>
            <person name="Lombard V."/>
            <person name="Magnuson J."/>
            <person name="Maillard F."/>
            <person name="Morin E."/>
            <person name="Murat C."/>
            <person name="Nolan M."/>
            <person name="Ohm R."/>
            <person name="Pangilinan J."/>
            <person name="Pereira M."/>
            <person name="Perotto S."/>
            <person name="Peter M."/>
            <person name="Riley R."/>
            <person name="Sitrit Y."/>
            <person name="Stielow B."/>
            <person name="Szollosi G."/>
            <person name="Zifcakova L."/>
            <person name="Stursova M."/>
            <person name="Spatafora J.W."/>
            <person name="Tedersoo L."/>
            <person name="Vaario L.-M."/>
            <person name="Yamada A."/>
            <person name="Yan M."/>
            <person name="Wang P."/>
            <person name="Xu J."/>
            <person name="Bruns T."/>
            <person name="Baldrian P."/>
            <person name="Vilgalys R."/>
            <person name="Henrissat B."/>
            <person name="Grigoriev I.V."/>
            <person name="Hibbett D."/>
            <person name="Nagy L.G."/>
            <person name="Martin F.M."/>
        </authorList>
    </citation>
    <scope>NUCLEOTIDE SEQUENCE</scope>
    <source>
        <strain evidence="1">Prilba</strain>
    </source>
</reference>
<name>A0A9P5MRI7_9AGAM</name>
<gene>
    <name evidence="1" type="ORF">DFH94DRAFT_120335</name>
</gene>
<keyword evidence="2" id="KW-1185">Reference proteome</keyword>
<dbReference type="Proteomes" id="UP000759537">
    <property type="component" value="Unassembled WGS sequence"/>
</dbReference>
<dbReference type="EMBL" id="WHVB01000016">
    <property type="protein sequence ID" value="KAF8475329.1"/>
    <property type="molecule type" value="Genomic_DNA"/>
</dbReference>
<proteinExistence type="predicted"/>
<evidence type="ECO:0000313" key="1">
    <source>
        <dbReference type="EMBL" id="KAF8475329.1"/>
    </source>
</evidence>
<organism evidence="1 2">
    <name type="scientific">Russula ochroleuca</name>
    <dbReference type="NCBI Taxonomy" id="152965"/>
    <lineage>
        <taxon>Eukaryota</taxon>
        <taxon>Fungi</taxon>
        <taxon>Dikarya</taxon>
        <taxon>Basidiomycota</taxon>
        <taxon>Agaricomycotina</taxon>
        <taxon>Agaricomycetes</taxon>
        <taxon>Russulales</taxon>
        <taxon>Russulaceae</taxon>
        <taxon>Russula</taxon>
    </lineage>
</organism>
<reference evidence="1" key="2">
    <citation type="journal article" date="2020" name="Nat. Commun.">
        <title>Large-scale genome sequencing of mycorrhizal fungi provides insights into the early evolution of symbiotic traits.</title>
        <authorList>
            <person name="Miyauchi S."/>
            <person name="Kiss E."/>
            <person name="Kuo A."/>
            <person name="Drula E."/>
            <person name="Kohler A."/>
            <person name="Sanchez-Garcia M."/>
            <person name="Morin E."/>
            <person name="Andreopoulos B."/>
            <person name="Barry K.W."/>
            <person name="Bonito G."/>
            <person name="Buee M."/>
            <person name="Carver A."/>
            <person name="Chen C."/>
            <person name="Cichocki N."/>
            <person name="Clum A."/>
            <person name="Culley D."/>
            <person name="Crous P.W."/>
            <person name="Fauchery L."/>
            <person name="Girlanda M."/>
            <person name="Hayes R.D."/>
            <person name="Keri Z."/>
            <person name="LaButti K."/>
            <person name="Lipzen A."/>
            <person name="Lombard V."/>
            <person name="Magnuson J."/>
            <person name="Maillard F."/>
            <person name="Murat C."/>
            <person name="Nolan M."/>
            <person name="Ohm R.A."/>
            <person name="Pangilinan J."/>
            <person name="Pereira M.F."/>
            <person name="Perotto S."/>
            <person name="Peter M."/>
            <person name="Pfister S."/>
            <person name="Riley R."/>
            <person name="Sitrit Y."/>
            <person name="Stielow J.B."/>
            <person name="Szollosi G."/>
            <person name="Zifcakova L."/>
            <person name="Stursova M."/>
            <person name="Spatafora J.W."/>
            <person name="Tedersoo L."/>
            <person name="Vaario L.M."/>
            <person name="Yamada A."/>
            <person name="Yan M."/>
            <person name="Wang P."/>
            <person name="Xu J."/>
            <person name="Bruns T."/>
            <person name="Baldrian P."/>
            <person name="Vilgalys R."/>
            <person name="Dunand C."/>
            <person name="Henrissat B."/>
            <person name="Grigoriev I.V."/>
            <person name="Hibbett D."/>
            <person name="Nagy L.G."/>
            <person name="Martin F.M."/>
        </authorList>
    </citation>
    <scope>NUCLEOTIDE SEQUENCE</scope>
    <source>
        <strain evidence="1">Prilba</strain>
    </source>
</reference>
<comment type="caution">
    <text evidence="1">The sequence shown here is derived from an EMBL/GenBank/DDBJ whole genome shotgun (WGS) entry which is preliminary data.</text>
</comment>
<dbReference type="AlphaFoldDB" id="A0A9P5MRI7"/>
<dbReference type="OrthoDB" id="3229478at2759"/>
<sequence>MIVIYPRWGCKANRAGVLQFLVSNTPNTIFCAHLFFRHSSVELADPVYHRQSVGYSENCGVRDEMVRDNDEYTSREYPPDTIRDSLLCDKVHGQEILDVRKALAFVGFTHKSQRAICYCMSAPTRHSNLTCDRGNREWAPMAM</sequence>
<accession>A0A9P5MRI7</accession>